<comment type="subcellular location">
    <subcellularLocation>
        <location evidence="1">Membrane</location>
        <topology evidence="1">Multi-pass membrane protein</topology>
    </subcellularLocation>
</comment>
<keyword evidence="4 6" id="KW-1133">Transmembrane helix</keyword>
<evidence type="ECO:0000313" key="8">
    <source>
        <dbReference type="Proteomes" id="UP000823913"/>
    </source>
</evidence>
<protein>
    <submittedName>
        <fullName evidence="7">US12 family protein</fullName>
    </submittedName>
</protein>
<comment type="similarity">
    <text evidence="2 6">Belongs to the BI1 family.</text>
</comment>
<dbReference type="GO" id="GO:0005886">
    <property type="term" value="C:plasma membrane"/>
    <property type="evidence" value="ECO:0007669"/>
    <property type="project" value="TreeGrafter"/>
</dbReference>
<sequence length="224" mass="24809">MALSIFNKNRYEVENAKFISDRAFYLVVAAALLFGFAVNALEVVFLADIVVTWNPIVFLVVYLILAIGGVCINAFSRNPALSFIGYCMVVLPIGALLAMVVPAYSIGVVRSAFIVTTILAVIFGLLAVMYPKIFYSMWKVLAVSLLIALIWSLVAMFTGNYFSSGYVWLDWVVVLVFCCYVGFDVARAYARPKTLDNAVDSACGLYLDLINIFIRLLAIFGRRD</sequence>
<accession>A0A9D1E5F6</accession>
<reference evidence="7" key="2">
    <citation type="journal article" date="2021" name="PeerJ">
        <title>Extensive microbial diversity within the chicken gut microbiome revealed by metagenomics and culture.</title>
        <authorList>
            <person name="Gilroy R."/>
            <person name="Ravi A."/>
            <person name="Getino M."/>
            <person name="Pursley I."/>
            <person name="Horton D.L."/>
            <person name="Alikhan N.F."/>
            <person name="Baker D."/>
            <person name="Gharbi K."/>
            <person name="Hall N."/>
            <person name="Watson M."/>
            <person name="Adriaenssens E.M."/>
            <person name="Foster-Nyarko E."/>
            <person name="Jarju S."/>
            <person name="Secka A."/>
            <person name="Antonio M."/>
            <person name="Oren A."/>
            <person name="Chaudhuri R.R."/>
            <person name="La Ragione R."/>
            <person name="Hildebrand F."/>
            <person name="Pallen M.J."/>
        </authorList>
    </citation>
    <scope>NUCLEOTIDE SEQUENCE</scope>
    <source>
        <strain evidence="7">ChiW16-3235</strain>
    </source>
</reference>
<feature type="transmembrane region" description="Helical" evidence="6">
    <location>
        <begin position="53"/>
        <end position="76"/>
    </location>
</feature>
<dbReference type="Pfam" id="PF01027">
    <property type="entry name" value="Bax1-I"/>
    <property type="match status" value="1"/>
</dbReference>
<feature type="transmembrane region" description="Helical" evidence="6">
    <location>
        <begin position="140"/>
        <end position="162"/>
    </location>
</feature>
<dbReference type="EMBL" id="DVHK01000002">
    <property type="protein sequence ID" value="HIR66434.1"/>
    <property type="molecule type" value="Genomic_DNA"/>
</dbReference>
<evidence type="ECO:0000256" key="6">
    <source>
        <dbReference type="RuleBase" id="RU004379"/>
    </source>
</evidence>
<dbReference type="PANTHER" id="PTHR23291:SF50">
    <property type="entry name" value="PROTEIN LIFEGUARD 4"/>
    <property type="match status" value="1"/>
</dbReference>
<feature type="transmembrane region" description="Helical" evidence="6">
    <location>
        <begin position="168"/>
        <end position="190"/>
    </location>
</feature>
<feature type="transmembrane region" description="Helical" evidence="6">
    <location>
        <begin position="23"/>
        <end position="47"/>
    </location>
</feature>
<evidence type="ECO:0000256" key="3">
    <source>
        <dbReference type="ARBA" id="ARBA00022692"/>
    </source>
</evidence>
<keyword evidence="3 6" id="KW-0812">Transmembrane</keyword>
<evidence type="ECO:0000256" key="2">
    <source>
        <dbReference type="ARBA" id="ARBA00010350"/>
    </source>
</evidence>
<proteinExistence type="inferred from homology"/>
<gene>
    <name evidence="7" type="ORF">IAB94_00120</name>
</gene>
<feature type="transmembrane region" description="Helical" evidence="6">
    <location>
        <begin position="83"/>
        <end position="105"/>
    </location>
</feature>
<evidence type="ECO:0000256" key="1">
    <source>
        <dbReference type="ARBA" id="ARBA00004141"/>
    </source>
</evidence>
<dbReference type="InterPro" id="IPR006214">
    <property type="entry name" value="Bax_inhibitor_1-related"/>
</dbReference>
<comment type="caution">
    <text evidence="7">The sequence shown here is derived from an EMBL/GenBank/DDBJ whole genome shotgun (WGS) entry which is preliminary data.</text>
</comment>
<feature type="transmembrane region" description="Helical" evidence="6">
    <location>
        <begin position="202"/>
        <end position="221"/>
    </location>
</feature>
<feature type="transmembrane region" description="Helical" evidence="6">
    <location>
        <begin position="111"/>
        <end position="128"/>
    </location>
</feature>
<reference evidence="7" key="1">
    <citation type="submission" date="2020-10" db="EMBL/GenBank/DDBJ databases">
        <authorList>
            <person name="Gilroy R."/>
        </authorList>
    </citation>
    <scope>NUCLEOTIDE SEQUENCE</scope>
    <source>
        <strain evidence="7">ChiW16-3235</strain>
    </source>
</reference>
<evidence type="ECO:0000256" key="4">
    <source>
        <dbReference type="ARBA" id="ARBA00022989"/>
    </source>
</evidence>
<dbReference type="Proteomes" id="UP000823913">
    <property type="component" value="Unassembled WGS sequence"/>
</dbReference>
<dbReference type="AlphaFoldDB" id="A0A9D1E5F6"/>
<dbReference type="PANTHER" id="PTHR23291">
    <property type="entry name" value="BAX INHIBITOR-RELATED"/>
    <property type="match status" value="1"/>
</dbReference>
<evidence type="ECO:0000256" key="5">
    <source>
        <dbReference type="ARBA" id="ARBA00023136"/>
    </source>
</evidence>
<name>A0A9D1E5F6_9FIRM</name>
<keyword evidence="5 6" id="KW-0472">Membrane</keyword>
<evidence type="ECO:0000313" key="7">
    <source>
        <dbReference type="EMBL" id="HIR66434.1"/>
    </source>
</evidence>
<organism evidence="7 8">
    <name type="scientific">Candidatus Coproplasma avicola</name>
    <dbReference type="NCBI Taxonomy" id="2840744"/>
    <lineage>
        <taxon>Bacteria</taxon>
        <taxon>Bacillati</taxon>
        <taxon>Bacillota</taxon>
        <taxon>Clostridia</taxon>
        <taxon>Eubacteriales</taxon>
        <taxon>Candidatus Coproplasma</taxon>
    </lineage>
</organism>